<reference evidence="4 5" key="1">
    <citation type="submission" date="2024-10" db="EMBL/GenBank/DDBJ databases">
        <authorList>
            <person name="Kim D."/>
        </authorList>
    </citation>
    <scope>NUCLEOTIDE SEQUENCE [LARGE SCALE GENOMIC DNA]</scope>
    <source>
        <strain evidence="4">BH-2024</strain>
    </source>
</reference>
<evidence type="ECO:0000256" key="1">
    <source>
        <dbReference type="PROSITE-ProRule" id="PRU00042"/>
    </source>
</evidence>
<dbReference type="Proteomes" id="UP001620626">
    <property type="component" value="Unassembled WGS sequence"/>
</dbReference>
<dbReference type="Gene3D" id="3.30.230.10">
    <property type="match status" value="1"/>
</dbReference>
<dbReference type="GO" id="GO:0008270">
    <property type="term" value="F:zinc ion binding"/>
    <property type="evidence" value="ECO:0007669"/>
    <property type="project" value="UniProtKB-KW"/>
</dbReference>
<accession>A0ABD2MEM7</accession>
<evidence type="ECO:0000259" key="3">
    <source>
        <dbReference type="PROSITE" id="PS50157"/>
    </source>
</evidence>
<dbReference type="PROSITE" id="PS50157">
    <property type="entry name" value="ZINC_FINGER_C2H2_2"/>
    <property type="match status" value="1"/>
</dbReference>
<proteinExistence type="predicted"/>
<keyword evidence="1" id="KW-0479">Metal-binding</keyword>
<feature type="region of interest" description="Disordered" evidence="2">
    <location>
        <begin position="1"/>
        <end position="21"/>
    </location>
</feature>
<gene>
    <name evidence="4" type="ORF">niasHT_006205</name>
</gene>
<dbReference type="EMBL" id="JBICBT010000012">
    <property type="protein sequence ID" value="KAL3125992.1"/>
    <property type="molecule type" value="Genomic_DNA"/>
</dbReference>
<evidence type="ECO:0000313" key="5">
    <source>
        <dbReference type="Proteomes" id="UP001620626"/>
    </source>
</evidence>
<comment type="caution">
    <text evidence="4">The sequence shown here is derived from an EMBL/GenBank/DDBJ whole genome shotgun (WGS) entry which is preliminary data.</text>
</comment>
<dbReference type="Gene3D" id="3.30.160.60">
    <property type="entry name" value="Classic Zinc Finger"/>
    <property type="match status" value="1"/>
</dbReference>
<keyword evidence="5" id="KW-1185">Reference proteome</keyword>
<keyword evidence="1" id="KW-0862">Zinc</keyword>
<dbReference type="AlphaFoldDB" id="A0ABD2MEM7"/>
<name>A0ABD2MEM7_9BILA</name>
<feature type="domain" description="C2H2-type" evidence="3">
    <location>
        <begin position="29"/>
        <end position="63"/>
    </location>
</feature>
<sequence>MHRAHRRRIEGTLSLPPPAHAPVDPARPFVCHLQRGSELCRAPFRTEHALTTHQGIVHTADERGSPFRCPVPGCLFGSNTERNCERHVQAVHGGFSPPVICLPGEALVMSAVEEGQHFVGDTIVIQARVQRRTKNVDRLTLVGQYDEYATVVLMLQRRGCNGGSCGMGALQLFVGSTFVMEAQVSRRTKNVGRLTLLSTFDEEATTATQNAYVAAFRVLRAQEPENSFFDHNKVVMRTRPGEGCKMGSCGLAAFAAFLSLARGVPLPEKAMSGAIDGVG</sequence>
<evidence type="ECO:0000256" key="2">
    <source>
        <dbReference type="SAM" id="MobiDB-lite"/>
    </source>
</evidence>
<protein>
    <recommendedName>
        <fullName evidence="3">C2H2-type domain-containing protein</fullName>
    </recommendedName>
</protein>
<dbReference type="InterPro" id="IPR014721">
    <property type="entry name" value="Ribsml_uS5_D2-typ_fold_subgr"/>
</dbReference>
<organism evidence="4 5">
    <name type="scientific">Heterodera trifolii</name>
    <dbReference type="NCBI Taxonomy" id="157864"/>
    <lineage>
        <taxon>Eukaryota</taxon>
        <taxon>Metazoa</taxon>
        <taxon>Ecdysozoa</taxon>
        <taxon>Nematoda</taxon>
        <taxon>Chromadorea</taxon>
        <taxon>Rhabditida</taxon>
        <taxon>Tylenchina</taxon>
        <taxon>Tylenchomorpha</taxon>
        <taxon>Tylenchoidea</taxon>
        <taxon>Heteroderidae</taxon>
        <taxon>Heteroderinae</taxon>
        <taxon>Heterodera</taxon>
    </lineage>
</organism>
<dbReference type="InterPro" id="IPR013087">
    <property type="entry name" value="Znf_C2H2_type"/>
</dbReference>
<evidence type="ECO:0000313" key="4">
    <source>
        <dbReference type="EMBL" id="KAL3125992.1"/>
    </source>
</evidence>
<keyword evidence="1" id="KW-0863">Zinc-finger</keyword>